<dbReference type="Gene3D" id="3.40.50.150">
    <property type="entry name" value="Vaccinia Virus protein VP39"/>
    <property type="match status" value="1"/>
</dbReference>
<evidence type="ECO:0000313" key="1">
    <source>
        <dbReference type="EMBL" id="KAL0955132.1"/>
    </source>
</evidence>
<dbReference type="Pfam" id="PF10294">
    <property type="entry name" value="Methyltransf_16"/>
    <property type="match status" value="1"/>
</dbReference>
<dbReference type="InterPro" id="IPR019410">
    <property type="entry name" value="Methyltransf_16"/>
</dbReference>
<evidence type="ECO:0000313" key="2">
    <source>
        <dbReference type="Proteomes" id="UP001556367"/>
    </source>
</evidence>
<evidence type="ECO:0008006" key="3">
    <source>
        <dbReference type="Google" id="ProtNLM"/>
    </source>
</evidence>
<dbReference type="SUPFAM" id="SSF53335">
    <property type="entry name" value="S-adenosyl-L-methionine-dependent methyltransferases"/>
    <property type="match status" value="1"/>
</dbReference>
<proteinExistence type="predicted"/>
<organism evidence="1 2">
    <name type="scientific">Hohenbuehelia grisea</name>
    <dbReference type="NCBI Taxonomy" id="104357"/>
    <lineage>
        <taxon>Eukaryota</taxon>
        <taxon>Fungi</taxon>
        <taxon>Dikarya</taxon>
        <taxon>Basidiomycota</taxon>
        <taxon>Agaricomycotina</taxon>
        <taxon>Agaricomycetes</taxon>
        <taxon>Agaricomycetidae</taxon>
        <taxon>Agaricales</taxon>
        <taxon>Pleurotineae</taxon>
        <taxon>Pleurotaceae</taxon>
        <taxon>Hohenbuehelia</taxon>
    </lineage>
</organism>
<dbReference type="InterPro" id="IPR029063">
    <property type="entry name" value="SAM-dependent_MTases_sf"/>
</dbReference>
<sequence length="400" mass="43088">MYFYLSFLRPPPVAAPLSGAVPFTPQIANDLRTELLDAEQDIFYTWVESSSGSAGPGSVISTTAQGHAASLAGRTKLQKLTVWRPLGAYKELKVPPPPRVREGQCWRLLLSATLDPSHTQAIRLNIGNICGKVPFPVLSMPIVFTARSAKFNAKQESVERVYSLGGVRSLQDGAPSDEEVILKVTEQTSFDLDKKIWDSGIGLSSWVTALHDAGPGTHGNLHTALFSEGTRHILELGAGTGIVSLVLAALRTASLTPGAEHAQILTTDLPSAMPLLEQNIKTNSRCFSTSPPQAAVLDWDEPLPESILATQGLDAIIMADVTYNTAAFPSLIRTLEALIRLGPQPPLVLLGYKERDEGERTLWDLAREIGLEFERIGERPGAGGAPVEIWLGSVQAKSTT</sequence>
<comment type="caution">
    <text evidence="1">The sequence shown here is derived from an EMBL/GenBank/DDBJ whole genome shotgun (WGS) entry which is preliminary data.</text>
</comment>
<dbReference type="Proteomes" id="UP001556367">
    <property type="component" value="Unassembled WGS sequence"/>
</dbReference>
<reference evidence="2" key="1">
    <citation type="submission" date="2024-06" db="EMBL/GenBank/DDBJ databases">
        <title>Multi-omics analyses provide insights into the biosynthesis of the anticancer antibiotic pleurotin in Hohenbuehelia grisea.</title>
        <authorList>
            <person name="Weaver J.A."/>
            <person name="Alberti F."/>
        </authorList>
    </citation>
    <scope>NUCLEOTIDE SEQUENCE [LARGE SCALE GENOMIC DNA]</scope>
    <source>
        <strain evidence="2">T-177</strain>
    </source>
</reference>
<keyword evidence="2" id="KW-1185">Reference proteome</keyword>
<gene>
    <name evidence="1" type="ORF">HGRIS_004045</name>
</gene>
<name>A0ABR3JHX9_9AGAR</name>
<accession>A0ABR3JHX9</accession>
<dbReference type="EMBL" id="JASNQZ010000007">
    <property type="protein sequence ID" value="KAL0955132.1"/>
    <property type="molecule type" value="Genomic_DNA"/>
</dbReference>
<protein>
    <recommendedName>
        <fullName evidence="3">Methyltransferase-domain-containing protein</fullName>
    </recommendedName>
</protein>
<dbReference type="PANTHER" id="PTHR14614">
    <property type="entry name" value="HEPATOCELLULAR CARCINOMA-ASSOCIATED ANTIGEN"/>
    <property type="match status" value="1"/>
</dbReference>